<organism evidence="2 3">
    <name type="scientific">Candidatus Nanosynbacter featherlites</name>
    <dbReference type="NCBI Taxonomy" id="2572088"/>
    <lineage>
        <taxon>Bacteria</taxon>
        <taxon>Candidatus Saccharimonadota</taxon>
        <taxon>Candidatus Saccharimonadia</taxon>
        <taxon>Candidatus Nanosynbacterales</taxon>
        <taxon>Candidatus Nanosynbacteraceae</taxon>
        <taxon>Candidatus Nanosynbacter</taxon>
    </lineage>
</organism>
<dbReference type="AlphaFoldDB" id="A0A4P9A378"/>
<keyword evidence="3" id="KW-1185">Reference proteome</keyword>
<keyword evidence="1" id="KW-0812">Transmembrane</keyword>
<evidence type="ECO:0000313" key="3">
    <source>
        <dbReference type="Proteomes" id="UP000310639"/>
    </source>
</evidence>
<gene>
    <name evidence="2" type="ORF">FBF37_02040</name>
</gene>
<dbReference type="Proteomes" id="UP000310639">
    <property type="component" value="Chromosome"/>
</dbReference>
<protein>
    <submittedName>
        <fullName evidence="2">Uncharacterized protein</fullName>
    </submittedName>
</protein>
<keyword evidence="1" id="KW-0472">Membrane</keyword>
<accession>A0A4P9A378</accession>
<feature type="transmembrane region" description="Helical" evidence="1">
    <location>
        <begin position="67"/>
        <end position="89"/>
    </location>
</feature>
<dbReference type="EMBL" id="CP040004">
    <property type="protein sequence ID" value="QCT42242.1"/>
    <property type="molecule type" value="Genomic_DNA"/>
</dbReference>
<feature type="transmembrane region" description="Helical" evidence="1">
    <location>
        <begin position="40"/>
        <end position="61"/>
    </location>
</feature>
<feature type="transmembrane region" description="Helical" evidence="1">
    <location>
        <begin position="6"/>
        <end position="28"/>
    </location>
</feature>
<dbReference type="KEGG" id="nft:FBF37_02040"/>
<keyword evidence="1" id="KW-1133">Transmembrane helix</keyword>
<reference evidence="2 3" key="1">
    <citation type="submission" date="2019-04" db="EMBL/GenBank/DDBJ databases">
        <title>Saccharibacteria TM7 genomes.</title>
        <authorList>
            <person name="Bor B."/>
            <person name="He X."/>
            <person name="Chen T."/>
            <person name="Dewhirst F.E."/>
        </authorList>
    </citation>
    <scope>NUCLEOTIDE SEQUENCE [LARGE SCALE GENOMIC DNA]</scope>
    <source>
        <strain evidence="2 3">BB001</strain>
    </source>
</reference>
<evidence type="ECO:0000256" key="1">
    <source>
        <dbReference type="SAM" id="Phobius"/>
    </source>
</evidence>
<dbReference type="RefSeq" id="WP_138078997.1">
    <property type="nucleotide sequence ID" value="NZ_CP040004.1"/>
</dbReference>
<sequence length="97" mass="10828">MKEMGIVWGIVAFVVTFFLVSRILRALVRCRIISRKTGSTILFFGLVLSMAQCLVPLTGGSQRQSQVVFAIIAGILIYLNAIELSYAFLPKSWDDEE</sequence>
<evidence type="ECO:0000313" key="2">
    <source>
        <dbReference type="EMBL" id="QCT42242.1"/>
    </source>
</evidence>
<name>A0A4P9A378_9BACT</name>
<proteinExistence type="predicted"/>